<feature type="domain" description="Retrotransposon gag" evidence="2">
    <location>
        <begin position="231"/>
        <end position="300"/>
    </location>
</feature>
<evidence type="ECO:0000313" key="3">
    <source>
        <dbReference type="EMBL" id="GAA5805294.1"/>
    </source>
</evidence>
<sequence length="323" mass="36004">MSTSSNNLSTSPLSTGPVTKDVGQEDIIVPTDDPVATNVSAVPVSAMLNDFNNEQLLFESENLDSVLSDEIPIIDMEMDDVSVFAAVNSYPHADGTPVQGIDRNVIILQQRIYELSSIIIQSGNVVPPHLVTELRSLRASICELMEIQRILKPAPAVPQTSSFSYKPPSRPPTVPTQLPFFQWMGHVYDDTRTVFPSLNACVSKFEDVLNTYQLEFNDHWCRLLPLCLPIEIRAWLADFTKDSSNATWNDFKAAINLQYGITQDAEQEVATTDLLALQMSNNQTIESFIDKFQDLKRRAGLSAPSVLCPRFVSSPYQFICLNK</sequence>
<feature type="region of interest" description="Disordered" evidence="1">
    <location>
        <begin position="1"/>
        <end position="22"/>
    </location>
</feature>
<feature type="compositionally biased region" description="Low complexity" evidence="1">
    <location>
        <begin position="1"/>
        <end position="15"/>
    </location>
</feature>
<reference evidence="3 4" key="1">
    <citation type="submission" date="2024-04" db="EMBL/GenBank/DDBJ databases">
        <title>genome sequences of Mucor flavus KT1a and Helicostylum pulchrum KT1b strains isolation_sourced from the surface of a dry-aged beef.</title>
        <authorList>
            <person name="Toyotome T."/>
            <person name="Hosono M."/>
            <person name="Torimaru M."/>
            <person name="Fukuda K."/>
            <person name="Mikami N."/>
        </authorList>
    </citation>
    <scope>NUCLEOTIDE SEQUENCE [LARGE SCALE GENOMIC DNA]</scope>
    <source>
        <strain evidence="3 4">KT1b</strain>
    </source>
</reference>
<dbReference type="Pfam" id="PF03732">
    <property type="entry name" value="Retrotrans_gag"/>
    <property type="match status" value="1"/>
</dbReference>
<evidence type="ECO:0000256" key="1">
    <source>
        <dbReference type="SAM" id="MobiDB-lite"/>
    </source>
</evidence>
<dbReference type="InterPro" id="IPR005162">
    <property type="entry name" value="Retrotrans_gag_dom"/>
</dbReference>
<comment type="caution">
    <text evidence="3">The sequence shown here is derived from an EMBL/GenBank/DDBJ whole genome shotgun (WGS) entry which is preliminary data.</text>
</comment>
<evidence type="ECO:0000259" key="2">
    <source>
        <dbReference type="Pfam" id="PF03732"/>
    </source>
</evidence>
<evidence type="ECO:0000313" key="4">
    <source>
        <dbReference type="Proteomes" id="UP001476247"/>
    </source>
</evidence>
<proteinExistence type="predicted"/>
<protein>
    <recommendedName>
        <fullName evidence="2">Retrotransposon gag domain-containing protein</fullName>
    </recommendedName>
</protein>
<dbReference type="Proteomes" id="UP001476247">
    <property type="component" value="Unassembled WGS sequence"/>
</dbReference>
<dbReference type="EMBL" id="BAABUJ010000044">
    <property type="protein sequence ID" value="GAA5805294.1"/>
    <property type="molecule type" value="Genomic_DNA"/>
</dbReference>
<keyword evidence="4" id="KW-1185">Reference proteome</keyword>
<name>A0ABP9YEB6_9FUNG</name>
<organism evidence="3 4">
    <name type="scientific">Helicostylum pulchrum</name>
    <dbReference type="NCBI Taxonomy" id="562976"/>
    <lineage>
        <taxon>Eukaryota</taxon>
        <taxon>Fungi</taxon>
        <taxon>Fungi incertae sedis</taxon>
        <taxon>Mucoromycota</taxon>
        <taxon>Mucoromycotina</taxon>
        <taxon>Mucoromycetes</taxon>
        <taxon>Mucorales</taxon>
        <taxon>Mucorineae</taxon>
        <taxon>Mucoraceae</taxon>
        <taxon>Helicostylum</taxon>
    </lineage>
</organism>
<accession>A0ABP9YEB6</accession>
<gene>
    <name evidence="3" type="ORF">HPULCUR_010809</name>
</gene>